<dbReference type="KEGG" id="ncon:LC1Nh_0125"/>
<dbReference type="Pfam" id="PF22296">
    <property type="entry name" value="bAvd"/>
    <property type="match status" value="1"/>
</dbReference>
<evidence type="ECO:0000313" key="2">
    <source>
        <dbReference type="EMBL" id="QGA80033.1"/>
    </source>
</evidence>
<dbReference type="SUPFAM" id="SSF158446">
    <property type="entry name" value="IVS-encoded protein-like"/>
    <property type="match status" value="1"/>
</dbReference>
<dbReference type="GeneID" id="42364505"/>
<accession>A0A5Q0UEM9</accession>
<dbReference type="InterPro" id="IPR036583">
    <property type="entry name" value="23S_rRNA_IVS_sf"/>
</dbReference>
<dbReference type="OrthoDB" id="373659at2157"/>
<dbReference type="Gene3D" id="1.20.1440.60">
    <property type="entry name" value="23S rRNA-intervening sequence"/>
    <property type="match status" value="1"/>
</dbReference>
<dbReference type="InterPro" id="IPR012657">
    <property type="entry name" value="23S_rRNA-intervening_sequence"/>
</dbReference>
<sequence length="110" mass="13042">MQDLKLFQKSYDFYEEVYPTLKNFPQSERFVMVQKIQDSFLEFISHIISARKASNTLHHLRKADRELEKTKIFFRLSRDLGFISSGQHENISEDLVELGKMLGGWIENEK</sequence>
<evidence type="ECO:0000313" key="3">
    <source>
        <dbReference type="Proteomes" id="UP000377803"/>
    </source>
</evidence>
<gene>
    <name evidence="2" type="primary">avd</name>
    <name evidence="2" type="ORF">LC1Nh_0125</name>
</gene>
<dbReference type="NCBIfam" id="NF033474">
    <property type="entry name" value="DivGenRetAVD"/>
    <property type="match status" value="1"/>
</dbReference>
<dbReference type="Proteomes" id="UP000377803">
    <property type="component" value="Chromosome"/>
</dbReference>
<name>A0A5Q0UEM9_9ARCH</name>
<feature type="domain" description="bAvd-like" evidence="1">
    <location>
        <begin position="7"/>
        <end position="107"/>
    </location>
</feature>
<evidence type="ECO:0000259" key="1">
    <source>
        <dbReference type="Pfam" id="PF22296"/>
    </source>
</evidence>
<dbReference type="CDD" id="cd16376">
    <property type="entry name" value="Avd_like"/>
    <property type="match status" value="1"/>
</dbReference>
<organism evidence="2 3">
    <name type="scientific">Candidatus Nanohalobium constans</name>
    <dbReference type="NCBI Taxonomy" id="2565781"/>
    <lineage>
        <taxon>Archaea</taxon>
        <taxon>Candidatus Nanohalarchaeota</taxon>
        <taxon>Candidatus Nanohalobia</taxon>
        <taxon>Candidatus Nanohalobiales</taxon>
        <taxon>Candidatus Nanohalobiaceae</taxon>
        <taxon>Candidatus Nanohalobium</taxon>
    </lineage>
</organism>
<dbReference type="RefSeq" id="WP_153549770.1">
    <property type="nucleotide sequence ID" value="NZ_CP040089.1"/>
</dbReference>
<dbReference type="EMBL" id="CP040089">
    <property type="protein sequence ID" value="QGA80033.1"/>
    <property type="molecule type" value="Genomic_DNA"/>
</dbReference>
<dbReference type="InterPro" id="IPR055360">
    <property type="entry name" value="bAvd"/>
</dbReference>
<reference evidence="3" key="1">
    <citation type="submission" date="2019-05" db="EMBL/GenBank/DDBJ databases">
        <title>Candidatus Nanohalobium constans, a novel model system to study the DPANN nano-sized archaea: genomic and physiological characterization of a nanoarchaeon co-cultured with its chitinotrophic host.</title>
        <authorList>
            <person name="La Cono V."/>
            <person name="Arcadi E."/>
            <person name="Crisafi F."/>
            <person name="Denaro R."/>
            <person name="La Spada G."/>
            <person name="Messina E."/>
            <person name="Smedile F."/>
            <person name="Toshchakov S.V."/>
            <person name="Shevchenko M.A."/>
            <person name="Golyshin P.N."/>
            <person name="Golyshina O.V."/>
            <person name="Ferrer M."/>
            <person name="Rohde M."/>
            <person name="Mushegian A."/>
            <person name="Sorokin D.Y."/>
            <person name="Giuliano L."/>
            <person name="Yakimov M.M."/>
        </authorList>
    </citation>
    <scope>NUCLEOTIDE SEQUENCE [LARGE SCALE GENOMIC DNA]</scope>
    <source>
        <strain evidence="3">LC1Nh</strain>
    </source>
</reference>
<protein>
    <submittedName>
        <fullName evidence="2">Diversity-generating retroelement protein bAvd</fullName>
    </submittedName>
</protein>
<keyword evidence="3" id="KW-1185">Reference proteome</keyword>
<dbReference type="AlphaFoldDB" id="A0A5Q0UEM9"/>
<proteinExistence type="predicted"/>
<dbReference type="NCBIfam" id="TIGR02436">
    <property type="entry name" value="four helix bundle protein"/>
    <property type="match status" value="1"/>
</dbReference>